<feature type="signal peptide" evidence="1">
    <location>
        <begin position="1"/>
        <end position="19"/>
    </location>
</feature>
<comment type="caution">
    <text evidence="3">The sequence shown here is derived from an EMBL/GenBank/DDBJ whole genome shotgun (WGS) entry which is preliminary data.</text>
</comment>
<dbReference type="SMART" id="SM00754">
    <property type="entry name" value="CHRD"/>
    <property type="match status" value="1"/>
</dbReference>
<gene>
    <name evidence="3" type="ORF">C2E21_4743</name>
</gene>
<keyword evidence="4" id="KW-1185">Reference proteome</keyword>
<proteinExistence type="predicted"/>
<dbReference type="Proteomes" id="UP000239899">
    <property type="component" value="Unassembled WGS sequence"/>
</dbReference>
<sequence length="166" mass="17497">MKPALLLLLAAAVPLAVTAQGPTNYKAELNASNEVPPANSPTTGMFNMQCTMDTCTWTLDVMDVDQMTMAHIHQGGPDANGPVIVWLVPEEKTAPEAKALPMLDQPVSGTQQFKGEFKSEAIGGPAAGRTISDLESAFADGSLQAYVNVHTTANPAGVIRGQLMMM</sequence>
<protein>
    <submittedName>
        <fullName evidence="3">CHRD domain-containing</fullName>
    </submittedName>
</protein>
<name>A0A2P6TRQ6_CHLSO</name>
<dbReference type="InterPro" id="IPR010895">
    <property type="entry name" value="CHRD"/>
</dbReference>
<evidence type="ECO:0000259" key="2">
    <source>
        <dbReference type="SMART" id="SM00754"/>
    </source>
</evidence>
<evidence type="ECO:0000256" key="1">
    <source>
        <dbReference type="SAM" id="SignalP"/>
    </source>
</evidence>
<feature type="domain" description="CHRD" evidence="2">
    <location>
        <begin position="23"/>
        <end position="165"/>
    </location>
</feature>
<feature type="chain" id="PRO_5015124358" evidence="1">
    <location>
        <begin position="20"/>
        <end position="166"/>
    </location>
</feature>
<evidence type="ECO:0000313" key="3">
    <source>
        <dbReference type="EMBL" id="PRW56753.1"/>
    </source>
</evidence>
<evidence type="ECO:0000313" key="4">
    <source>
        <dbReference type="Proteomes" id="UP000239899"/>
    </source>
</evidence>
<dbReference type="OrthoDB" id="515402at2759"/>
<keyword evidence="1" id="KW-0732">Signal</keyword>
<dbReference type="AlphaFoldDB" id="A0A2P6TRQ6"/>
<dbReference type="EMBL" id="LHPG02000008">
    <property type="protein sequence ID" value="PRW56753.1"/>
    <property type="molecule type" value="Genomic_DNA"/>
</dbReference>
<dbReference type="Pfam" id="PF07452">
    <property type="entry name" value="CHRD"/>
    <property type="match status" value="1"/>
</dbReference>
<reference evidence="3 4" key="1">
    <citation type="journal article" date="2018" name="Plant J.">
        <title>Genome sequences of Chlorella sorokiniana UTEX 1602 and Micractinium conductrix SAG 241.80: implications to maltose excretion by a green alga.</title>
        <authorList>
            <person name="Arriola M.B."/>
            <person name="Velmurugan N."/>
            <person name="Zhang Y."/>
            <person name="Plunkett M.H."/>
            <person name="Hondzo H."/>
            <person name="Barney B.M."/>
        </authorList>
    </citation>
    <scope>NUCLEOTIDE SEQUENCE [LARGE SCALE GENOMIC DNA]</scope>
    <source>
        <strain evidence="4">UTEX 1602</strain>
    </source>
</reference>
<organism evidence="3 4">
    <name type="scientific">Chlorella sorokiniana</name>
    <name type="common">Freshwater green alga</name>
    <dbReference type="NCBI Taxonomy" id="3076"/>
    <lineage>
        <taxon>Eukaryota</taxon>
        <taxon>Viridiplantae</taxon>
        <taxon>Chlorophyta</taxon>
        <taxon>core chlorophytes</taxon>
        <taxon>Trebouxiophyceae</taxon>
        <taxon>Chlorellales</taxon>
        <taxon>Chlorellaceae</taxon>
        <taxon>Chlorella clade</taxon>
        <taxon>Chlorella</taxon>
    </lineage>
</organism>
<accession>A0A2P6TRQ6</accession>